<dbReference type="SUPFAM" id="SSF52743">
    <property type="entry name" value="Subtilisin-like"/>
    <property type="match status" value="1"/>
</dbReference>
<dbReference type="PANTHER" id="PTHR43806:SF11">
    <property type="entry name" value="CEREVISIN-RELATED"/>
    <property type="match status" value="1"/>
</dbReference>
<dbReference type="STRING" id="1123281.SAMN02745180_02523"/>
<name>A0A1M5YWT7_9FIRM</name>
<dbReference type="EMBL" id="FQXR01000016">
    <property type="protein sequence ID" value="SHI16445.1"/>
    <property type="molecule type" value="Genomic_DNA"/>
</dbReference>
<evidence type="ECO:0000256" key="5">
    <source>
        <dbReference type="PIRSR" id="PIRSR615500-1"/>
    </source>
</evidence>
<gene>
    <name evidence="9" type="ORF">SAMN02745180_02523</name>
</gene>
<evidence type="ECO:0000256" key="3">
    <source>
        <dbReference type="ARBA" id="ARBA00022801"/>
    </source>
</evidence>
<evidence type="ECO:0000256" key="4">
    <source>
        <dbReference type="ARBA" id="ARBA00022825"/>
    </source>
</evidence>
<keyword evidence="4 6" id="KW-0720">Serine protease</keyword>
<keyword evidence="3 6" id="KW-0378">Hydrolase</keyword>
<accession>A0A1M5YWT7</accession>
<dbReference type="InterPro" id="IPR050131">
    <property type="entry name" value="Peptidase_S8_subtilisin-like"/>
</dbReference>
<keyword evidence="2 6" id="KW-0645">Protease</keyword>
<dbReference type="AlphaFoldDB" id="A0A1M5YWT7"/>
<dbReference type="Proteomes" id="UP000184389">
    <property type="component" value="Unassembled WGS sequence"/>
</dbReference>
<evidence type="ECO:0000256" key="7">
    <source>
        <dbReference type="SAM" id="MobiDB-lite"/>
    </source>
</evidence>
<feature type="active site" description="Charge relay system" evidence="5 6">
    <location>
        <position position="119"/>
    </location>
</feature>
<evidence type="ECO:0000313" key="9">
    <source>
        <dbReference type="EMBL" id="SHI16445.1"/>
    </source>
</evidence>
<proteinExistence type="inferred from homology"/>
<dbReference type="InterPro" id="IPR000209">
    <property type="entry name" value="Peptidase_S8/S53_dom"/>
</dbReference>
<dbReference type="RefSeq" id="WP_072745147.1">
    <property type="nucleotide sequence ID" value="NZ_FQXR01000016.1"/>
</dbReference>
<evidence type="ECO:0000256" key="1">
    <source>
        <dbReference type="ARBA" id="ARBA00011073"/>
    </source>
</evidence>
<dbReference type="Gene3D" id="3.40.50.200">
    <property type="entry name" value="Peptidase S8/S53 domain"/>
    <property type="match status" value="1"/>
</dbReference>
<dbReference type="OrthoDB" id="9798386at2"/>
<feature type="domain" description="Peptidase S8/S53" evidence="8">
    <location>
        <begin position="110"/>
        <end position="380"/>
    </location>
</feature>
<dbReference type="GO" id="GO:0006508">
    <property type="term" value="P:proteolysis"/>
    <property type="evidence" value="ECO:0007669"/>
    <property type="project" value="UniProtKB-KW"/>
</dbReference>
<feature type="region of interest" description="Disordered" evidence="7">
    <location>
        <begin position="280"/>
        <end position="307"/>
    </location>
</feature>
<protein>
    <submittedName>
        <fullName evidence="9">Serine protease AprX</fullName>
    </submittedName>
</protein>
<comment type="similarity">
    <text evidence="1 6">Belongs to the peptidase S8 family.</text>
</comment>
<dbReference type="InterPro" id="IPR036852">
    <property type="entry name" value="Peptidase_S8/S53_dom_sf"/>
</dbReference>
<dbReference type="InterPro" id="IPR023828">
    <property type="entry name" value="Peptidase_S8_Ser-AS"/>
</dbReference>
<feature type="active site" description="Charge relay system" evidence="5 6">
    <location>
        <position position="154"/>
    </location>
</feature>
<dbReference type="PROSITE" id="PS00138">
    <property type="entry name" value="SUBTILASE_SER"/>
    <property type="match status" value="1"/>
</dbReference>
<dbReference type="GO" id="GO:0004252">
    <property type="term" value="F:serine-type endopeptidase activity"/>
    <property type="evidence" value="ECO:0007669"/>
    <property type="project" value="UniProtKB-UniRule"/>
</dbReference>
<dbReference type="InterPro" id="IPR022398">
    <property type="entry name" value="Peptidase_S8_His-AS"/>
</dbReference>
<dbReference type="InterPro" id="IPR015500">
    <property type="entry name" value="Peptidase_S8_subtilisin-rel"/>
</dbReference>
<sequence length="428" mass="45856">MRRIQNSKICPILSAKLSSQSREELPVIVQSSNNDYTQLKSLIFNLSAKDVYTLPLIGGMSCNLTTEAIYRLADNPNIEYISFDSKVFALLDIATASIDASFPHEMGYLGEGVTVAVIDTGTNPHNDLTKPNNRIVGFKDLINNKTSPYDDNGHGTHVAGIIAGNGYSSRGKYSGVAPKANILSIKALDENGSGNTSDIIKAISWVLETKDEYNTKVINLSLGSPANNPCKTDPLCKAVNKATNSGLTVVVAAGNSGPSEKSILSPGISPNVITVGAVDDKRTPDPSDDTIANFSSRGPTKDGLMKPDIVTPGVNIMSLSNKKEDGYISLSGTSMATPLVSGSIALLLNKYKDLKPHEVKEKLLKSCINLNSPPEKQGSGMLNLKLLFNENNNNSKNNNLSSPNAFEGELFENIIILLIVLFLLDSKI</sequence>
<dbReference type="Pfam" id="PF00082">
    <property type="entry name" value="Peptidase_S8"/>
    <property type="match status" value="1"/>
</dbReference>
<dbReference type="PROSITE" id="PS51892">
    <property type="entry name" value="SUBTILASE"/>
    <property type="match status" value="1"/>
</dbReference>
<organism evidence="9 10">
    <name type="scientific">Sporanaerobacter acetigenes DSM 13106</name>
    <dbReference type="NCBI Taxonomy" id="1123281"/>
    <lineage>
        <taxon>Bacteria</taxon>
        <taxon>Bacillati</taxon>
        <taxon>Bacillota</taxon>
        <taxon>Tissierellia</taxon>
        <taxon>Tissierellales</taxon>
        <taxon>Sporanaerobacteraceae</taxon>
        <taxon>Sporanaerobacter</taxon>
    </lineage>
</organism>
<reference evidence="9 10" key="1">
    <citation type="submission" date="2016-11" db="EMBL/GenBank/DDBJ databases">
        <authorList>
            <person name="Jaros S."/>
            <person name="Januszkiewicz K."/>
            <person name="Wedrychowicz H."/>
        </authorList>
    </citation>
    <scope>NUCLEOTIDE SEQUENCE [LARGE SCALE GENOMIC DNA]</scope>
    <source>
        <strain evidence="9 10">DSM 13106</strain>
    </source>
</reference>
<dbReference type="InterPro" id="IPR037045">
    <property type="entry name" value="S8pro/Inhibitor_I9_sf"/>
</dbReference>
<evidence type="ECO:0000256" key="2">
    <source>
        <dbReference type="ARBA" id="ARBA00022670"/>
    </source>
</evidence>
<evidence type="ECO:0000259" key="8">
    <source>
        <dbReference type="Pfam" id="PF00082"/>
    </source>
</evidence>
<dbReference type="CDD" id="cd07487">
    <property type="entry name" value="Peptidases_S8_1"/>
    <property type="match status" value="1"/>
</dbReference>
<dbReference type="PROSITE" id="PS00137">
    <property type="entry name" value="SUBTILASE_HIS"/>
    <property type="match status" value="1"/>
</dbReference>
<feature type="active site" description="Charge relay system" evidence="5 6">
    <location>
        <position position="334"/>
    </location>
</feature>
<dbReference type="PANTHER" id="PTHR43806">
    <property type="entry name" value="PEPTIDASE S8"/>
    <property type="match status" value="1"/>
</dbReference>
<keyword evidence="10" id="KW-1185">Reference proteome</keyword>
<evidence type="ECO:0000256" key="6">
    <source>
        <dbReference type="PROSITE-ProRule" id="PRU01240"/>
    </source>
</evidence>
<evidence type="ECO:0000313" key="10">
    <source>
        <dbReference type="Proteomes" id="UP000184389"/>
    </source>
</evidence>
<dbReference type="PRINTS" id="PR00723">
    <property type="entry name" value="SUBTILISIN"/>
</dbReference>
<dbReference type="Gene3D" id="3.30.70.80">
    <property type="entry name" value="Peptidase S8 propeptide/proteinase inhibitor I9"/>
    <property type="match status" value="1"/>
</dbReference>